<organism evidence="11 12">
    <name type="scientific">Candidatus Terrybacteria bacterium RIFCSPHIGHO2_01_FULL_48_17</name>
    <dbReference type="NCBI Taxonomy" id="1802362"/>
    <lineage>
        <taxon>Bacteria</taxon>
        <taxon>Candidatus Terryibacteriota</taxon>
    </lineage>
</organism>
<evidence type="ECO:0000256" key="6">
    <source>
        <dbReference type="ARBA" id="ARBA00022642"/>
    </source>
</evidence>
<comment type="similarity">
    <text evidence="2 7 8">Belongs to the NAPRTase family.</text>
</comment>
<dbReference type="PANTHER" id="PTHR11098">
    <property type="entry name" value="NICOTINATE PHOSPHORIBOSYLTRANSFERASE"/>
    <property type="match status" value="1"/>
</dbReference>
<keyword evidence="11" id="KW-0808">Transferase</keyword>
<dbReference type="UniPathway" id="UPA00253">
    <property type="reaction ID" value="UER00457"/>
</dbReference>
<comment type="PTM">
    <text evidence="7 8">Transiently phosphorylated on a His residue during the reaction cycle. Phosphorylation strongly increases the affinity for substrates and increases the rate of nicotinate D-ribonucleotide production. Dephosphorylation regenerates the low-affinity form of the enzyme, leading to product release.</text>
</comment>
<name>A0A1G2PJ53_9BACT</name>
<evidence type="ECO:0000259" key="9">
    <source>
        <dbReference type="Pfam" id="PF04095"/>
    </source>
</evidence>
<dbReference type="Pfam" id="PF04095">
    <property type="entry name" value="NAPRTase"/>
    <property type="match status" value="1"/>
</dbReference>
<evidence type="ECO:0000256" key="7">
    <source>
        <dbReference type="HAMAP-Rule" id="MF_00570"/>
    </source>
</evidence>
<protein>
    <recommendedName>
        <fullName evidence="3 7">Nicotinate phosphoribosyltransferase</fullName>
        <shortName evidence="7">NAPRTase</shortName>
        <ecNumber evidence="3 7">6.3.4.21</ecNumber>
    </recommendedName>
</protein>
<dbReference type="InterPro" id="IPR007229">
    <property type="entry name" value="Nic_PRibTrfase-Fam"/>
</dbReference>
<dbReference type="EC" id="6.3.4.21" evidence="3 7"/>
<dbReference type="Gene3D" id="3.20.140.10">
    <property type="entry name" value="nicotinate phosphoribosyltransferase"/>
    <property type="match status" value="1"/>
</dbReference>
<dbReference type="InterPro" id="IPR006406">
    <property type="entry name" value="Nic_PRibTrfase"/>
</dbReference>
<gene>
    <name evidence="7" type="primary">pncB</name>
    <name evidence="11" type="ORF">A2806_03480</name>
</gene>
<dbReference type="SUPFAM" id="SSF54675">
    <property type="entry name" value="Nicotinate/Quinolinate PRTase N-terminal domain-like"/>
    <property type="match status" value="1"/>
</dbReference>
<dbReference type="SUPFAM" id="SSF51690">
    <property type="entry name" value="Nicotinate/Quinolinate PRTase C-terminal domain-like"/>
    <property type="match status" value="1"/>
</dbReference>
<dbReference type="InterPro" id="IPR036068">
    <property type="entry name" value="Nicotinate_pribotase-like_C"/>
</dbReference>
<comment type="catalytic activity">
    <reaction evidence="7 8">
        <text>5-phospho-alpha-D-ribose 1-diphosphate + nicotinate + ATP + H2O = nicotinate beta-D-ribonucleotide + ADP + phosphate + diphosphate</text>
        <dbReference type="Rhea" id="RHEA:36163"/>
        <dbReference type="ChEBI" id="CHEBI:15377"/>
        <dbReference type="ChEBI" id="CHEBI:30616"/>
        <dbReference type="ChEBI" id="CHEBI:32544"/>
        <dbReference type="ChEBI" id="CHEBI:33019"/>
        <dbReference type="ChEBI" id="CHEBI:43474"/>
        <dbReference type="ChEBI" id="CHEBI:57502"/>
        <dbReference type="ChEBI" id="CHEBI:58017"/>
        <dbReference type="ChEBI" id="CHEBI:456216"/>
        <dbReference type="EC" id="6.3.4.21"/>
    </reaction>
</comment>
<evidence type="ECO:0000256" key="1">
    <source>
        <dbReference type="ARBA" id="ARBA00004952"/>
    </source>
</evidence>
<dbReference type="PANTHER" id="PTHR11098:SF1">
    <property type="entry name" value="NICOTINATE PHOSPHORIBOSYLTRANSFERASE"/>
    <property type="match status" value="1"/>
</dbReference>
<evidence type="ECO:0000256" key="5">
    <source>
        <dbReference type="ARBA" id="ARBA00022598"/>
    </source>
</evidence>
<dbReference type="GO" id="GO:0034355">
    <property type="term" value="P:NAD+ biosynthetic process via the salvage pathway"/>
    <property type="evidence" value="ECO:0007669"/>
    <property type="project" value="TreeGrafter"/>
</dbReference>
<reference evidence="11 12" key="1">
    <citation type="journal article" date="2016" name="Nat. Commun.">
        <title>Thousands of microbial genomes shed light on interconnected biogeochemical processes in an aquifer system.</title>
        <authorList>
            <person name="Anantharaman K."/>
            <person name="Brown C.T."/>
            <person name="Hug L.A."/>
            <person name="Sharon I."/>
            <person name="Castelle C.J."/>
            <person name="Probst A.J."/>
            <person name="Thomas B.C."/>
            <person name="Singh A."/>
            <person name="Wilkins M.J."/>
            <person name="Karaoz U."/>
            <person name="Brodie E.L."/>
            <person name="Williams K.H."/>
            <person name="Hubbard S.S."/>
            <person name="Banfield J.F."/>
        </authorList>
    </citation>
    <scope>NUCLEOTIDE SEQUENCE [LARGE SCALE GENOMIC DNA]</scope>
</reference>
<evidence type="ECO:0000313" key="11">
    <source>
        <dbReference type="EMBL" id="OHA47652.1"/>
    </source>
</evidence>
<dbReference type="NCBIfam" id="TIGR01514">
    <property type="entry name" value="NAPRTase"/>
    <property type="match status" value="1"/>
</dbReference>
<sequence length="414" mass="48098">MPIVPRLLDVDFYKLTMAQVAWKCFRSFPVTYGFTNRTKDVALSAHINQERLQDEFAYVRGRAHFSNEELNWLRRNPIFSEDFIRFLGRHIEHERYPLDLPPVQAITERNTLTIKTTGDWPQTILWETIVLSIVNELYYRDLITTQRLSQRRLWREGERRLLEKIATLKRHPEVKFVEFGTRRRFSRKWQKRVLEILLAEIPDQVLGTSNVLLAKEFEIKPIGTHAHEMFMILYGYFRSLNDAVPVLSAHQTVLKTWWEEYGESLSLALTDTFGTEFFLDNFTPDQAWQWRGMRQDSGDPIEIGEKIVSFYQKQGISPKEKLLLFSDGLTLPKIIELSNRFSDRIQVSFGWGTNLTNDLGPAPLSLVMKATEACGVPTVKLSDNPAKATGPADEIERVKREVGYKDRPAQAIVY</sequence>
<dbReference type="Proteomes" id="UP000177629">
    <property type="component" value="Unassembled WGS sequence"/>
</dbReference>
<dbReference type="NCBIfam" id="NF003704">
    <property type="entry name" value="PRK05321.1"/>
    <property type="match status" value="1"/>
</dbReference>
<dbReference type="HAMAP" id="MF_00570">
    <property type="entry name" value="NAPRTase"/>
    <property type="match status" value="1"/>
</dbReference>
<dbReference type="GO" id="GO:0004516">
    <property type="term" value="F:nicotinate phosphoribosyltransferase activity"/>
    <property type="evidence" value="ECO:0007669"/>
    <property type="project" value="UniProtKB-UniRule"/>
</dbReference>
<feature type="domain" description="Nicotinate phosphoribosyltransferase N-terminal" evidence="10">
    <location>
        <begin position="8"/>
        <end position="135"/>
    </location>
</feature>
<feature type="domain" description="Nicotinate/nicotinamide phosphoribosyltransferase" evidence="9">
    <location>
        <begin position="175"/>
        <end position="392"/>
    </location>
</feature>
<keyword evidence="11" id="KW-0328">Glycosyltransferase</keyword>
<dbReference type="PIRSF" id="PIRSF000484">
    <property type="entry name" value="NAPRT"/>
    <property type="match status" value="1"/>
</dbReference>
<evidence type="ECO:0000256" key="3">
    <source>
        <dbReference type="ARBA" id="ARBA00013236"/>
    </source>
</evidence>
<comment type="function">
    <text evidence="7 8">Catalyzes the synthesis of beta-nicotinate D-ribonucleotide from nicotinate and 5-phospho-D-ribose 1-phosphate at the expense of ATP.</text>
</comment>
<feature type="modified residue" description="Phosphohistidine; by autocatalysis" evidence="7">
    <location>
        <position position="227"/>
    </location>
</feature>
<keyword evidence="4 7" id="KW-0597">Phosphoprotein</keyword>
<evidence type="ECO:0000313" key="12">
    <source>
        <dbReference type="Proteomes" id="UP000177629"/>
    </source>
</evidence>
<evidence type="ECO:0000259" key="10">
    <source>
        <dbReference type="Pfam" id="PF17767"/>
    </source>
</evidence>
<dbReference type="EMBL" id="MHSS01000015">
    <property type="protein sequence ID" value="OHA47652.1"/>
    <property type="molecule type" value="Genomic_DNA"/>
</dbReference>
<accession>A0A1G2PJ53</accession>
<evidence type="ECO:0000256" key="4">
    <source>
        <dbReference type="ARBA" id="ARBA00022553"/>
    </source>
</evidence>
<evidence type="ECO:0000256" key="2">
    <source>
        <dbReference type="ARBA" id="ARBA00010897"/>
    </source>
</evidence>
<dbReference type="InterPro" id="IPR040727">
    <property type="entry name" value="NAPRTase_N"/>
</dbReference>
<keyword evidence="5 7" id="KW-0436">Ligase</keyword>
<dbReference type="AlphaFoldDB" id="A0A1G2PJ53"/>
<keyword evidence="6 7" id="KW-0662">Pyridine nucleotide biosynthesis</keyword>
<proteinExistence type="inferred from homology"/>
<evidence type="ECO:0000256" key="8">
    <source>
        <dbReference type="RuleBase" id="RU003838"/>
    </source>
</evidence>
<comment type="pathway">
    <text evidence="1 7 8">Cofactor biosynthesis; NAD(+) biosynthesis; nicotinate D-ribonucleotide from nicotinate: step 1/1.</text>
</comment>
<dbReference type="Pfam" id="PF17767">
    <property type="entry name" value="NAPRTase_N"/>
    <property type="match status" value="1"/>
</dbReference>
<dbReference type="GO" id="GO:0005829">
    <property type="term" value="C:cytosol"/>
    <property type="evidence" value="ECO:0007669"/>
    <property type="project" value="TreeGrafter"/>
</dbReference>
<dbReference type="GO" id="GO:0016757">
    <property type="term" value="F:glycosyltransferase activity"/>
    <property type="evidence" value="ECO:0007669"/>
    <property type="project" value="UniProtKB-KW"/>
</dbReference>
<dbReference type="STRING" id="1802362.A2806_03480"/>
<dbReference type="InterPro" id="IPR041525">
    <property type="entry name" value="N/Namide_PRibTrfase"/>
</dbReference>
<comment type="caution">
    <text evidence="11">The sequence shown here is derived from an EMBL/GenBank/DDBJ whole genome shotgun (WGS) entry which is preliminary data.</text>
</comment>